<organism evidence="5 6">
    <name type="scientific">Duncaniella muris</name>
    <dbReference type="NCBI Taxonomy" id="2094150"/>
    <lineage>
        <taxon>Bacteria</taxon>
        <taxon>Pseudomonadati</taxon>
        <taxon>Bacteroidota</taxon>
        <taxon>Bacteroidia</taxon>
        <taxon>Bacteroidales</taxon>
        <taxon>Muribaculaceae</taxon>
        <taxon>Duncaniella</taxon>
    </lineage>
</organism>
<feature type="domain" description="Flavin reductase like" evidence="4">
    <location>
        <begin position="10"/>
        <end position="156"/>
    </location>
</feature>
<evidence type="ECO:0000313" key="6">
    <source>
        <dbReference type="Proteomes" id="UP000244905"/>
    </source>
</evidence>
<dbReference type="GO" id="GO:0010181">
    <property type="term" value="F:FMN binding"/>
    <property type="evidence" value="ECO:0007669"/>
    <property type="project" value="InterPro"/>
</dbReference>
<comment type="cofactor">
    <cofactor evidence="1">
        <name>FMN</name>
        <dbReference type="ChEBI" id="CHEBI:58210"/>
    </cofactor>
</comment>
<evidence type="ECO:0000256" key="3">
    <source>
        <dbReference type="ARBA" id="ARBA00038054"/>
    </source>
</evidence>
<dbReference type="RefSeq" id="WP_107031325.1">
    <property type="nucleotide sequence ID" value="NZ_CAOLBL010000028.1"/>
</dbReference>
<keyword evidence="6" id="KW-1185">Reference proteome</keyword>
<accession>A0A2V1IQY6</accession>
<dbReference type="PANTHER" id="PTHR43567">
    <property type="entry name" value="FLAVOREDOXIN-RELATED-RELATED"/>
    <property type="match status" value="1"/>
</dbReference>
<keyword evidence="2" id="KW-0285">Flavoprotein</keyword>
<dbReference type="GO" id="GO:0016646">
    <property type="term" value="F:oxidoreductase activity, acting on the CH-NH group of donors, NAD or NADP as acceptor"/>
    <property type="evidence" value="ECO:0007669"/>
    <property type="project" value="UniProtKB-ARBA"/>
</dbReference>
<evidence type="ECO:0000256" key="1">
    <source>
        <dbReference type="ARBA" id="ARBA00001917"/>
    </source>
</evidence>
<dbReference type="Pfam" id="PF01613">
    <property type="entry name" value="Flavin_Reduct"/>
    <property type="match status" value="1"/>
</dbReference>
<dbReference type="PANTHER" id="PTHR43567:SF1">
    <property type="entry name" value="FLAVOREDOXIN"/>
    <property type="match status" value="1"/>
</dbReference>
<protein>
    <submittedName>
        <fullName evidence="5">Flavin reductase family protein</fullName>
    </submittedName>
</protein>
<dbReference type="AlphaFoldDB" id="A0A2V1IQY6"/>
<dbReference type="InterPro" id="IPR052174">
    <property type="entry name" value="Flavoredoxin"/>
</dbReference>
<reference evidence="6" key="1">
    <citation type="submission" date="2018-02" db="EMBL/GenBank/DDBJ databases">
        <authorList>
            <person name="Clavel T."/>
            <person name="Strowig T."/>
        </authorList>
    </citation>
    <scope>NUCLEOTIDE SEQUENCE [LARGE SCALE GENOMIC DNA]</scope>
    <source>
        <strain evidence="6">DSM 103720</strain>
    </source>
</reference>
<evidence type="ECO:0000259" key="4">
    <source>
        <dbReference type="SMART" id="SM00903"/>
    </source>
</evidence>
<gene>
    <name evidence="5" type="ORF">C5O23_02245</name>
</gene>
<evidence type="ECO:0000256" key="2">
    <source>
        <dbReference type="ARBA" id="ARBA00022630"/>
    </source>
</evidence>
<evidence type="ECO:0000313" key="5">
    <source>
        <dbReference type="EMBL" id="PWB03981.1"/>
    </source>
</evidence>
<sequence>MKTSWKPGTMIYPLPAVLVTCGTEERSNMLTVAWTGTICTNPPMCYISVRPERHSYAMIKEQMEFTINLTTTAMARATDWAGVRSGSDYDKWKETGLTPVAGQKVSCPSIAESPLSIECRVKEIVKLGSHDMFIADVINVLAEENLIDPATGAFDLASAGLLNYSHGHYFEQGPEIGRFGWSVKKK</sequence>
<comment type="caution">
    <text evidence="5">The sequence shown here is derived from an EMBL/GenBank/DDBJ whole genome shotgun (WGS) entry which is preliminary data.</text>
</comment>
<dbReference type="GeneID" id="82525169"/>
<dbReference type="InterPro" id="IPR002563">
    <property type="entry name" value="Flavin_Rdtase-like_dom"/>
</dbReference>
<dbReference type="EMBL" id="PUEC01000003">
    <property type="protein sequence ID" value="PWB03981.1"/>
    <property type="molecule type" value="Genomic_DNA"/>
</dbReference>
<dbReference type="InterPro" id="IPR012349">
    <property type="entry name" value="Split_barrel_FMN-bd"/>
</dbReference>
<proteinExistence type="inferred from homology"/>
<dbReference type="SMART" id="SM00903">
    <property type="entry name" value="Flavin_Reduct"/>
    <property type="match status" value="1"/>
</dbReference>
<dbReference type="Gene3D" id="2.30.110.10">
    <property type="entry name" value="Electron Transport, Fmn-binding Protein, Chain A"/>
    <property type="match status" value="1"/>
</dbReference>
<dbReference type="Proteomes" id="UP000244905">
    <property type="component" value="Unassembled WGS sequence"/>
</dbReference>
<comment type="similarity">
    <text evidence="3">Belongs to the flavoredoxin family.</text>
</comment>
<dbReference type="SUPFAM" id="SSF50475">
    <property type="entry name" value="FMN-binding split barrel"/>
    <property type="match status" value="1"/>
</dbReference>
<name>A0A2V1IQY6_9BACT</name>